<dbReference type="EMBL" id="JADGJQ010000028">
    <property type="protein sequence ID" value="KAJ3178185.1"/>
    <property type="molecule type" value="Genomic_DNA"/>
</dbReference>
<dbReference type="PANTHER" id="PTHR15316">
    <property type="entry name" value="SPLICEOSOME ASSOCIATED PROTEIN 114/SWAP SPLICING FACTOR-RELATED"/>
    <property type="match status" value="1"/>
</dbReference>
<comment type="caution">
    <text evidence="4">The sequence shown here is derived from an EMBL/GenBank/DDBJ whole genome shotgun (WGS) entry which is preliminary data.</text>
</comment>
<gene>
    <name evidence="4" type="primary">PRP21</name>
    <name evidence="4" type="ORF">HDU87_003737</name>
</gene>
<dbReference type="PANTHER" id="PTHR15316:SF1">
    <property type="entry name" value="SPLICING FACTOR 3A SUBUNIT 1"/>
    <property type="match status" value="1"/>
</dbReference>
<feature type="region of interest" description="Disordered" evidence="2">
    <location>
        <begin position="160"/>
        <end position="274"/>
    </location>
</feature>
<dbReference type="GO" id="GO:0071013">
    <property type="term" value="C:catalytic step 2 spliceosome"/>
    <property type="evidence" value="ECO:0007669"/>
    <property type="project" value="TreeGrafter"/>
</dbReference>
<organism evidence="4 5">
    <name type="scientific">Geranomyces variabilis</name>
    <dbReference type="NCBI Taxonomy" id="109894"/>
    <lineage>
        <taxon>Eukaryota</taxon>
        <taxon>Fungi</taxon>
        <taxon>Fungi incertae sedis</taxon>
        <taxon>Chytridiomycota</taxon>
        <taxon>Chytridiomycota incertae sedis</taxon>
        <taxon>Chytridiomycetes</taxon>
        <taxon>Spizellomycetales</taxon>
        <taxon>Powellomycetaceae</taxon>
        <taxon>Geranomyces</taxon>
    </lineage>
</organism>
<feature type="region of interest" description="Disordered" evidence="2">
    <location>
        <begin position="61"/>
        <end position="83"/>
    </location>
</feature>
<proteinExistence type="predicted"/>
<dbReference type="GO" id="GO:0045292">
    <property type="term" value="P:mRNA cis splicing, via spliceosome"/>
    <property type="evidence" value="ECO:0007669"/>
    <property type="project" value="InterPro"/>
</dbReference>
<dbReference type="AlphaFoldDB" id="A0AAD5TJ73"/>
<evidence type="ECO:0000256" key="2">
    <source>
        <dbReference type="SAM" id="MobiDB-lite"/>
    </source>
</evidence>
<dbReference type="GO" id="GO:0005686">
    <property type="term" value="C:U2 snRNP"/>
    <property type="evidence" value="ECO:0007669"/>
    <property type="project" value="TreeGrafter"/>
</dbReference>
<dbReference type="GO" id="GO:0000381">
    <property type="term" value="P:regulation of alternative mRNA splicing, via spliceosome"/>
    <property type="evidence" value="ECO:0007669"/>
    <property type="project" value="TreeGrafter"/>
</dbReference>
<dbReference type="Pfam" id="PF12230">
    <property type="entry name" value="PRP21_like_P"/>
    <property type="match status" value="1"/>
</dbReference>
<protein>
    <submittedName>
        <fullName evidence="4">SF3a splicing factor complex subunit</fullName>
    </submittedName>
</protein>
<accession>A0AAD5TJ73</accession>
<sequence>MTKPGVPKPVPPPGMKIRTNYVPKVKQLNRGKQAAQICPRCKQPVPTAEMGEHMRIELLDPKWKEQKDKAREKNKESNLSNTAVSSNLKLLAKTRPDIFGGDEFNIDKALKDAEKGKVIWDGHTASIGTVTQKLGHGLNWEEQQAEQQRAAAEEEARIAAIGPKAPGFRPAGGPGAGSLPPVPPSMQHYGAHQAYAYPPGAPPPAPPGATHYYPPAPPPSHGQYPGVHQQQQYAYPGPGGPAPYPGPPPATYYYPGSDPRAPPGPPADPAARTS</sequence>
<feature type="compositionally biased region" description="Low complexity" evidence="2">
    <location>
        <begin position="185"/>
        <end position="198"/>
    </location>
</feature>
<keyword evidence="5" id="KW-1185">Reference proteome</keyword>
<feature type="domain" description="Splicing factor 3A subunit 1 conserved" evidence="3">
    <location>
        <begin position="10"/>
        <end position="93"/>
    </location>
</feature>
<feature type="compositionally biased region" description="Basic and acidic residues" evidence="2">
    <location>
        <begin position="61"/>
        <end position="76"/>
    </location>
</feature>
<dbReference type="GO" id="GO:0003723">
    <property type="term" value="F:RNA binding"/>
    <property type="evidence" value="ECO:0007669"/>
    <property type="project" value="InterPro"/>
</dbReference>
<dbReference type="GO" id="GO:0071004">
    <property type="term" value="C:U2-type prespliceosome"/>
    <property type="evidence" value="ECO:0007669"/>
    <property type="project" value="TreeGrafter"/>
</dbReference>
<evidence type="ECO:0000259" key="3">
    <source>
        <dbReference type="Pfam" id="PF12230"/>
    </source>
</evidence>
<dbReference type="Proteomes" id="UP001212152">
    <property type="component" value="Unassembled WGS sequence"/>
</dbReference>
<dbReference type="InterPro" id="IPR045146">
    <property type="entry name" value="SF3A1"/>
</dbReference>
<dbReference type="InterPro" id="IPR022030">
    <property type="entry name" value="SF3A1_dom"/>
</dbReference>
<keyword evidence="1" id="KW-0507">mRNA processing</keyword>
<evidence type="ECO:0000313" key="4">
    <source>
        <dbReference type="EMBL" id="KAJ3178185.1"/>
    </source>
</evidence>
<feature type="compositionally biased region" description="Pro residues" evidence="2">
    <location>
        <begin position="238"/>
        <end position="250"/>
    </location>
</feature>
<evidence type="ECO:0000256" key="1">
    <source>
        <dbReference type="ARBA" id="ARBA00022664"/>
    </source>
</evidence>
<name>A0AAD5TJ73_9FUNG</name>
<evidence type="ECO:0000313" key="5">
    <source>
        <dbReference type="Proteomes" id="UP001212152"/>
    </source>
</evidence>
<feature type="compositionally biased region" description="Low complexity" evidence="2">
    <location>
        <begin position="160"/>
        <end position="169"/>
    </location>
</feature>
<reference evidence="4" key="1">
    <citation type="submission" date="2020-05" db="EMBL/GenBank/DDBJ databases">
        <title>Phylogenomic resolution of chytrid fungi.</title>
        <authorList>
            <person name="Stajich J.E."/>
            <person name="Amses K."/>
            <person name="Simmons R."/>
            <person name="Seto K."/>
            <person name="Myers J."/>
            <person name="Bonds A."/>
            <person name="Quandt C.A."/>
            <person name="Barry K."/>
            <person name="Liu P."/>
            <person name="Grigoriev I."/>
            <person name="Longcore J.E."/>
            <person name="James T.Y."/>
        </authorList>
    </citation>
    <scope>NUCLEOTIDE SEQUENCE</scope>
    <source>
        <strain evidence="4">JEL0379</strain>
    </source>
</reference>